<dbReference type="PaxDb" id="39947-A0A0P0VAP2"/>
<protein>
    <submittedName>
        <fullName evidence="2">Os01g0859800 protein</fullName>
    </submittedName>
</protein>
<name>A0A0P0VAP2_ORYSJ</name>
<gene>
    <name evidence="2" type="ordered locus">Os01g0859800</name>
    <name evidence="2" type="ORF">OSNPB_010859800</name>
</gene>
<keyword evidence="3" id="KW-1185">Reference proteome</keyword>
<proteinExistence type="predicted"/>
<reference evidence="2 3" key="2">
    <citation type="journal article" date="2013" name="Plant Cell Physiol.">
        <title>Rice Annotation Project Database (RAP-DB): an integrative and interactive database for rice genomics.</title>
        <authorList>
            <person name="Sakai H."/>
            <person name="Lee S.S."/>
            <person name="Tanaka T."/>
            <person name="Numa H."/>
            <person name="Kim J."/>
            <person name="Kawahara Y."/>
            <person name="Wakimoto H."/>
            <person name="Yang C.C."/>
            <person name="Iwamoto M."/>
            <person name="Abe T."/>
            <person name="Yamada Y."/>
            <person name="Muto A."/>
            <person name="Inokuchi H."/>
            <person name="Ikemura T."/>
            <person name="Matsumoto T."/>
            <person name="Sasaki T."/>
            <person name="Itoh T."/>
        </authorList>
    </citation>
    <scope>NUCLEOTIDE SEQUENCE [LARGE SCALE GENOMIC DNA]</scope>
    <source>
        <strain evidence="3">cv. Nipponbare</strain>
    </source>
</reference>
<sequence>MSVAQDEDRAPSPACSSRRTRLTWAQARTVDDDDAGVERWSRRRRKAAPRSGPSKTKPRTWTVVGIGGGGRSLDRRREEERPPRHGVGEDAGAPAPKHCDLRRGFQVTLL</sequence>
<dbReference type="InParanoid" id="A0A0P0VAP2"/>
<organism evidence="2 3">
    <name type="scientific">Oryza sativa subsp. japonica</name>
    <name type="common">Rice</name>
    <dbReference type="NCBI Taxonomy" id="39947"/>
    <lineage>
        <taxon>Eukaryota</taxon>
        <taxon>Viridiplantae</taxon>
        <taxon>Streptophyta</taxon>
        <taxon>Embryophyta</taxon>
        <taxon>Tracheophyta</taxon>
        <taxon>Spermatophyta</taxon>
        <taxon>Magnoliopsida</taxon>
        <taxon>Liliopsida</taxon>
        <taxon>Poales</taxon>
        <taxon>Poaceae</taxon>
        <taxon>BOP clade</taxon>
        <taxon>Oryzoideae</taxon>
        <taxon>Oryzeae</taxon>
        <taxon>Oryzinae</taxon>
        <taxon>Oryza</taxon>
        <taxon>Oryza sativa</taxon>
    </lineage>
</organism>
<dbReference type="EMBL" id="AP014957">
    <property type="protein sequence ID" value="BAS75330.1"/>
    <property type="molecule type" value="Genomic_DNA"/>
</dbReference>
<feature type="region of interest" description="Disordered" evidence="1">
    <location>
        <begin position="1"/>
        <end position="110"/>
    </location>
</feature>
<accession>A0A0P0VAP2</accession>
<evidence type="ECO:0000313" key="3">
    <source>
        <dbReference type="Proteomes" id="UP000059680"/>
    </source>
</evidence>
<dbReference type="AlphaFoldDB" id="A0A0P0VAP2"/>
<feature type="compositionally biased region" description="Basic and acidic residues" evidence="1">
    <location>
        <begin position="1"/>
        <end position="10"/>
    </location>
</feature>
<evidence type="ECO:0000313" key="2">
    <source>
        <dbReference type="EMBL" id="BAS75330.1"/>
    </source>
</evidence>
<evidence type="ECO:0000256" key="1">
    <source>
        <dbReference type="SAM" id="MobiDB-lite"/>
    </source>
</evidence>
<reference evidence="2 3" key="3">
    <citation type="journal article" date="2013" name="Rice">
        <title>Improvement of the Oryza sativa Nipponbare reference genome using next generation sequence and optical map data.</title>
        <authorList>
            <person name="Kawahara Y."/>
            <person name="de la Bastide M."/>
            <person name="Hamilton J.P."/>
            <person name="Kanamori H."/>
            <person name="McCombie W.R."/>
            <person name="Ouyang S."/>
            <person name="Schwartz D.C."/>
            <person name="Tanaka T."/>
            <person name="Wu J."/>
            <person name="Zhou S."/>
            <person name="Childs K.L."/>
            <person name="Davidson R.M."/>
            <person name="Lin H."/>
            <person name="Quesada-Ocampo L."/>
            <person name="Vaillancourt B."/>
            <person name="Sakai H."/>
            <person name="Lee S.S."/>
            <person name="Kim J."/>
            <person name="Numa H."/>
            <person name="Itoh T."/>
            <person name="Buell C.R."/>
            <person name="Matsumoto T."/>
        </authorList>
    </citation>
    <scope>NUCLEOTIDE SEQUENCE [LARGE SCALE GENOMIC DNA]</scope>
    <source>
        <strain evidence="3">cv. Nipponbare</strain>
    </source>
</reference>
<reference evidence="3" key="1">
    <citation type="journal article" date="2005" name="Nature">
        <title>The map-based sequence of the rice genome.</title>
        <authorList>
            <consortium name="International rice genome sequencing project (IRGSP)"/>
            <person name="Matsumoto T."/>
            <person name="Wu J."/>
            <person name="Kanamori H."/>
            <person name="Katayose Y."/>
            <person name="Fujisawa M."/>
            <person name="Namiki N."/>
            <person name="Mizuno H."/>
            <person name="Yamamoto K."/>
            <person name="Antonio B.A."/>
            <person name="Baba T."/>
            <person name="Sakata K."/>
            <person name="Nagamura Y."/>
            <person name="Aoki H."/>
            <person name="Arikawa K."/>
            <person name="Arita K."/>
            <person name="Bito T."/>
            <person name="Chiden Y."/>
            <person name="Fujitsuka N."/>
            <person name="Fukunaka R."/>
            <person name="Hamada M."/>
            <person name="Harada C."/>
            <person name="Hayashi A."/>
            <person name="Hijishita S."/>
            <person name="Honda M."/>
            <person name="Hosokawa S."/>
            <person name="Ichikawa Y."/>
            <person name="Idonuma A."/>
            <person name="Iijima M."/>
            <person name="Ikeda M."/>
            <person name="Ikeno M."/>
            <person name="Ito K."/>
            <person name="Ito S."/>
            <person name="Ito T."/>
            <person name="Ito Y."/>
            <person name="Ito Y."/>
            <person name="Iwabuchi A."/>
            <person name="Kamiya K."/>
            <person name="Karasawa W."/>
            <person name="Kurita K."/>
            <person name="Katagiri S."/>
            <person name="Kikuta A."/>
            <person name="Kobayashi H."/>
            <person name="Kobayashi N."/>
            <person name="Machita K."/>
            <person name="Maehara T."/>
            <person name="Masukawa M."/>
            <person name="Mizubayashi T."/>
            <person name="Mukai Y."/>
            <person name="Nagasaki H."/>
            <person name="Nagata Y."/>
            <person name="Naito S."/>
            <person name="Nakashima M."/>
            <person name="Nakama Y."/>
            <person name="Nakamichi Y."/>
            <person name="Nakamura M."/>
            <person name="Meguro A."/>
            <person name="Negishi M."/>
            <person name="Ohta I."/>
            <person name="Ohta T."/>
            <person name="Okamoto M."/>
            <person name="Ono N."/>
            <person name="Saji S."/>
            <person name="Sakaguchi M."/>
            <person name="Sakai K."/>
            <person name="Shibata M."/>
            <person name="Shimokawa T."/>
            <person name="Song J."/>
            <person name="Takazaki Y."/>
            <person name="Terasawa K."/>
            <person name="Tsugane M."/>
            <person name="Tsuji K."/>
            <person name="Ueda S."/>
            <person name="Waki K."/>
            <person name="Yamagata H."/>
            <person name="Yamamoto M."/>
            <person name="Yamamoto S."/>
            <person name="Yamane H."/>
            <person name="Yoshiki S."/>
            <person name="Yoshihara R."/>
            <person name="Yukawa K."/>
            <person name="Zhong H."/>
            <person name="Yano M."/>
            <person name="Yuan Q."/>
            <person name="Ouyang S."/>
            <person name="Liu J."/>
            <person name="Jones K.M."/>
            <person name="Gansberger K."/>
            <person name="Moffat K."/>
            <person name="Hill J."/>
            <person name="Bera J."/>
            <person name="Fadrosh D."/>
            <person name="Jin S."/>
            <person name="Johri S."/>
            <person name="Kim M."/>
            <person name="Overton L."/>
            <person name="Reardon M."/>
            <person name="Tsitrin T."/>
            <person name="Vuong H."/>
            <person name="Weaver B."/>
            <person name="Ciecko A."/>
            <person name="Tallon L."/>
            <person name="Jackson J."/>
            <person name="Pai G."/>
            <person name="Aken S.V."/>
            <person name="Utterback T."/>
            <person name="Reidmuller S."/>
            <person name="Feldblyum T."/>
            <person name="Hsiao J."/>
            <person name="Zismann V."/>
            <person name="Iobst S."/>
            <person name="de Vazeille A.R."/>
            <person name="Buell C.R."/>
            <person name="Ying K."/>
            <person name="Li Y."/>
            <person name="Lu T."/>
            <person name="Huang Y."/>
            <person name="Zhao Q."/>
            <person name="Feng Q."/>
            <person name="Zhang L."/>
            <person name="Zhu J."/>
            <person name="Weng Q."/>
            <person name="Mu J."/>
            <person name="Lu Y."/>
            <person name="Fan D."/>
            <person name="Liu Y."/>
            <person name="Guan J."/>
            <person name="Zhang Y."/>
            <person name="Yu S."/>
            <person name="Liu X."/>
            <person name="Zhang Y."/>
            <person name="Hong G."/>
            <person name="Han B."/>
            <person name="Choisne N."/>
            <person name="Demange N."/>
            <person name="Orjeda G."/>
            <person name="Samain S."/>
            <person name="Cattolico L."/>
            <person name="Pelletier E."/>
            <person name="Couloux A."/>
            <person name="Segurens B."/>
            <person name="Wincker P."/>
            <person name="D'Hont A."/>
            <person name="Scarpelli C."/>
            <person name="Weissenbach J."/>
            <person name="Salanoubat M."/>
            <person name="Quetier F."/>
            <person name="Yu Y."/>
            <person name="Kim H.R."/>
            <person name="Rambo T."/>
            <person name="Currie J."/>
            <person name="Collura K."/>
            <person name="Luo M."/>
            <person name="Yang T."/>
            <person name="Ammiraju J.S.S."/>
            <person name="Engler F."/>
            <person name="Soderlund C."/>
            <person name="Wing R.A."/>
            <person name="Palmer L.E."/>
            <person name="de la Bastide M."/>
            <person name="Spiegel L."/>
            <person name="Nascimento L."/>
            <person name="Zutavern T."/>
            <person name="O'Shaughnessy A."/>
            <person name="Dike S."/>
            <person name="Dedhia N."/>
            <person name="Preston R."/>
            <person name="Balija V."/>
            <person name="McCombie W.R."/>
            <person name="Chow T."/>
            <person name="Chen H."/>
            <person name="Chung M."/>
            <person name="Chen C."/>
            <person name="Shaw J."/>
            <person name="Wu H."/>
            <person name="Hsiao K."/>
            <person name="Chao Y."/>
            <person name="Chu M."/>
            <person name="Cheng C."/>
            <person name="Hour A."/>
            <person name="Lee P."/>
            <person name="Lin S."/>
            <person name="Lin Y."/>
            <person name="Liou J."/>
            <person name="Liu S."/>
            <person name="Hsing Y."/>
            <person name="Raghuvanshi S."/>
            <person name="Mohanty A."/>
            <person name="Bharti A.K."/>
            <person name="Gaur A."/>
            <person name="Gupta V."/>
            <person name="Kumar D."/>
            <person name="Ravi V."/>
            <person name="Vij S."/>
            <person name="Kapur A."/>
            <person name="Khurana P."/>
            <person name="Khurana P."/>
            <person name="Khurana J.P."/>
            <person name="Tyagi A.K."/>
            <person name="Gaikwad K."/>
            <person name="Singh A."/>
            <person name="Dalal V."/>
            <person name="Srivastava S."/>
            <person name="Dixit A."/>
            <person name="Pal A.K."/>
            <person name="Ghazi I.A."/>
            <person name="Yadav M."/>
            <person name="Pandit A."/>
            <person name="Bhargava A."/>
            <person name="Sureshbabu K."/>
            <person name="Batra K."/>
            <person name="Sharma T.R."/>
            <person name="Mohapatra T."/>
            <person name="Singh N.K."/>
            <person name="Messing J."/>
            <person name="Nelson A.B."/>
            <person name="Fuks G."/>
            <person name="Kavchok S."/>
            <person name="Keizer G."/>
            <person name="Linton E."/>
            <person name="Llaca V."/>
            <person name="Song R."/>
            <person name="Tanyolac B."/>
            <person name="Young S."/>
            <person name="Ho-Il K."/>
            <person name="Hahn J.H."/>
            <person name="Sangsakoo G."/>
            <person name="Vanavichit A."/>
            <person name="de Mattos Luiz.A.T."/>
            <person name="Zimmer P.D."/>
            <person name="Malone G."/>
            <person name="Dellagostin O."/>
            <person name="de Oliveira A.C."/>
            <person name="Bevan M."/>
            <person name="Bancroft I."/>
            <person name="Minx P."/>
            <person name="Cordum H."/>
            <person name="Wilson R."/>
            <person name="Cheng Z."/>
            <person name="Jin W."/>
            <person name="Jiang J."/>
            <person name="Leong S.A."/>
            <person name="Iwama H."/>
            <person name="Gojobori T."/>
            <person name="Itoh T."/>
            <person name="Niimura Y."/>
            <person name="Fujii Y."/>
            <person name="Habara T."/>
            <person name="Sakai H."/>
            <person name="Sato Y."/>
            <person name="Wilson G."/>
            <person name="Kumar K."/>
            <person name="McCouch S."/>
            <person name="Juretic N."/>
            <person name="Hoen D."/>
            <person name="Wright S."/>
            <person name="Bruskiewich R."/>
            <person name="Bureau T."/>
            <person name="Miyao A."/>
            <person name="Hirochika H."/>
            <person name="Nishikawa T."/>
            <person name="Kadowaki K."/>
            <person name="Sugiura M."/>
            <person name="Burr B."/>
            <person name="Sasaki T."/>
        </authorList>
    </citation>
    <scope>NUCLEOTIDE SEQUENCE [LARGE SCALE GENOMIC DNA]</scope>
    <source>
        <strain evidence="3">cv. Nipponbare</strain>
    </source>
</reference>
<dbReference type="Proteomes" id="UP000059680">
    <property type="component" value="Chromosome 1"/>
</dbReference>
<feature type="compositionally biased region" description="Basic and acidic residues" evidence="1">
    <location>
        <begin position="72"/>
        <end position="88"/>
    </location>
</feature>